<dbReference type="Gene3D" id="3.40.50.720">
    <property type="entry name" value="NAD(P)-binding Rossmann-like Domain"/>
    <property type="match status" value="1"/>
</dbReference>
<proteinExistence type="inferred from homology"/>
<keyword evidence="3 9" id="KW-0808">Transferase</keyword>
<dbReference type="STRING" id="1408250.Q760_17545"/>
<dbReference type="InterPro" id="IPR017475">
    <property type="entry name" value="EPS_sugar_tfrase"/>
</dbReference>
<evidence type="ECO:0000256" key="1">
    <source>
        <dbReference type="ARBA" id="ARBA00004141"/>
    </source>
</evidence>
<dbReference type="EMBL" id="AXNT01000085">
    <property type="protein sequence ID" value="KGM01770.1"/>
    <property type="molecule type" value="Genomic_DNA"/>
</dbReference>
<evidence type="ECO:0000256" key="4">
    <source>
        <dbReference type="ARBA" id="ARBA00022692"/>
    </source>
</evidence>
<feature type="transmembrane region" description="Helical" evidence="7">
    <location>
        <begin position="86"/>
        <end position="106"/>
    </location>
</feature>
<dbReference type="PANTHER" id="PTHR30576:SF10">
    <property type="entry name" value="SLL5057 PROTEIN"/>
    <property type="match status" value="1"/>
</dbReference>
<dbReference type="Pfam" id="PF02397">
    <property type="entry name" value="Bac_transf"/>
    <property type="match status" value="1"/>
</dbReference>
<organism evidence="9 10">
    <name type="scientific">Cellulomonas cellasea DSM 20118</name>
    <dbReference type="NCBI Taxonomy" id="1408250"/>
    <lineage>
        <taxon>Bacteria</taxon>
        <taxon>Bacillati</taxon>
        <taxon>Actinomycetota</taxon>
        <taxon>Actinomycetes</taxon>
        <taxon>Micrococcales</taxon>
        <taxon>Cellulomonadaceae</taxon>
        <taxon>Cellulomonas</taxon>
    </lineage>
</organism>
<evidence type="ECO:0000256" key="5">
    <source>
        <dbReference type="ARBA" id="ARBA00022989"/>
    </source>
</evidence>
<dbReference type="AlphaFoldDB" id="A0A0A0B4J8"/>
<dbReference type="InterPro" id="IPR003362">
    <property type="entry name" value="Bact_transf"/>
</dbReference>
<evidence type="ECO:0000256" key="6">
    <source>
        <dbReference type="ARBA" id="ARBA00023136"/>
    </source>
</evidence>
<evidence type="ECO:0000313" key="10">
    <source>
        <dbReference type="Proteomes" id="UP000029833"/>
    </source>
</evidence>
<dbReference type="NCBIfam" id="TIGR03025">
    <property type="entry name" value="EPS_sugtrans"/>
    <property type="match status" value="1"/>
</dbReference>
<sequence length="510" mass="55387">MTLTADPGLHESEWTQERRARSVEARRSWASDLPFERRPTPYNSDETTYPMRWARASVAYARTAVLLDAVLAAGVTFAVLSWSTGVTLATAAWAVVGAVAFVSFVAGAKGYQRSALGDGPREFQSVLRGTLHLAGALMVLGFLLKAPVPRSLVVVGVPVLAVLSWWVRHVHRRRLHRQRSQGQAMMRTVVVGDSASALRVTRNLGGATHHGYQIEGMCLPEAEPGGDVGGVPVLGAIADVVQVVADRAAEVVIVTGSSLSGDALRRLSWALGRAGAHLVVAPDIVEVASPRLTVRPTAGLSLLQVEIEAPRERLLAKSVMDRTISVLALLVAAPVILGAAAAVVLTSKGGAFYRQTRVGVDGRTFTMWKLRTMVADADRVRETLLDASDRDGLMFKMHADPRITPVGRFLRRFSIDELPQLLNIIKGDMSLVGPRPPLLEEVQAYPDAVRRRLRVRPGLTGLWQVSGRADLAWEESVRLDLRYVDNWSVTMDLMILWKTGRAVLSGSGAY</sequence>
<comment type="subcellular location">
    <subcellularLocation>
        <location evidence="1">Membrane</location>
        <topology evidence="1">Multi-pass membrane protein</topology>
    </subcellularLocation>
</comment>
<keyword evidence="5 7" id="KW-1133">Transmembrane helix</keyword>
<feature type="transmembrane region" description="Helical" evidence="7">
    <location>
        <begin position="150"/>
        <end position="167"/>
    </location>
</feature>
<feature type="domain" description="Bacterial sugar transferase" evidence="8">
    <location>
        <begin position="317"/>
        <end position="504"/>
    </location>
</feature>
<evidence type="ECO:0000313" key="9">
    <source>
        <dbReference type="EMBL" id="KGM01770.1"/>
    </source>
</evidence>
<dbReference type="GO" id="GO:0016020">
    <property type="term" value="C:membrane"/>
    <property type="evidence" value="ECO:0007669"/>
    <property type="project" value="UniProtKB-SubCell"/>
</dbReference>
<evidence type="ECO:0000256" key="3">
    <source>
        <dbReference type="ARBA" id="ARBA00022679"/>
    </source>
</evidence>
<protein>
    <submittedName>
        <fullName evidence="9">Polyprenyl glycosylphosphotransferase</fullName>
    </submittedName>
</protein>
<name>A0A0A0B4J8_9CELL</name>
<dbReference type="OrthoDB" id="9808602at2"/>
<evidence type="ECO:0000259" key="8">
    <source>
        <dbReference type="Pfam" id="PF02397"/>
    </source>
</evidence>
<dbReference type="PANTHER" id="PTHR30576">
    <property type="entry name" value="COLANIC BIOSYNTHESIS UDP-GLUCOSE LIPID CARRIER TRANSFERASE"/>
    <property type="match status" value="1"/>
</dbReference>
<accession>A0A0A0B4J8</accession>
<keyword evidence="6 7" id="KW-0472">Membrane</keyword>
<evidence type="ECO:0000256" key="7">
    <source>
        <dbReference type="SAM" id="Phobius"/>
    </source>
</evidence>
<feature type="transmembrane region" description="Helical" evidence="7">
    <location>
        <begin position="59"/>
        <end position="80"/>
    </location>
</feature>
<dbReference type="RefSeq" id="WP_034631240.1">
    <property type="nucleotide sequence ID" value="NZ_AXNT01000085.1"/>
</dbReference>
<comment type="caution">
    <text evidence="9">The sequence shown here is derived from an EMBL/GenBank/DDBJ whole genome shotgun (WGS) entry which is preliminary data.</text>
</comment>
<feature type="transmembrane region" description="Helical" evidence="7">
    <location>
        <begin position="126"/>
        <end position="144"/>
    </location>
</feature>
<reference evidence="9 10" key="1">
    <citation type="submission" date="2013-10" db="EMBL/GenBank/DDBJ databases">
        <authorList>
            <person name="Wang G."/>
            <person name="Zhuang W."/>
        </authorList>
    </citation>
    <scope>NUCLEOTIDE SEQUENCE [LARGE SCALE GENOMIC DNA]</scope>
    <source>
        <strain evidence="9 10">DSM 20118</strain>
    </source>
</reference>
<evidence type="ECO:0000256" key="2">
    <source>
        <dbReference type="ARBA" id="ARBA00006464"/>
    </source>
</evidence>
<gene>
    <name evidence="9" type="ORF">Q760_17545</name>
</gene>
<dbReference type="Proteomes" id="UP000029833">
    <property type="component" value="Unassembled WGS sequence"/>
</dbReference>
<keyword evidence="4 7" id="KW-0812">Transmembrane</keyword>
<keyword evidence="10" id="KW-1185">Reference proteome</keyword>
<comment type="similarity">
    <text evidence="2">Belongs to the bacterial sugar transferase family.</text>
</comment>
<feature type="transmembrane region" description="Helical" evidence="7">
    <location>
        <begin position="323"/>
        <end position="345"/>
    </location>
</feature>
<dbReference type="GO" id="GO:0016780">
    <property type="term" value="F:phosphotransferase activity, for other substituted phosphate groups"/>
    <property type="evidence" value="ECO:0007669"/>
    <property type="project" value="TreeGrafter"/>
</dbReference>